<feature type="domain" description="Methyltransferase" evidence="1">
    <location>
        <begin position="46"/>
        <end position="142"/>
    </location>
</feature>
<dbReference type="Gene3D" id="3.40.50.150">
    <property type="entry name" value="Vaccinia Virus protein VP39"/>
    <property type="match status" value="1"/>
</dbReference>
<organism evidence="2 3">
    <name type="scientific">Mycolicibacterium chlorophenolicum</name>
    <dbReference type="NCBI Taxonomy" id="37916"/>
    <lineage>
        <taxon>Bacteria</taxon>
        <taxon>Bacillati</taxon>
        <taxon>Actinomycetota</taxon>
        <taxon>Actinomycetes</taxon>
        <taxon>Mycobacteriales</taxon>
        <taxon>Mycobacteriaceae</taxon>
        <taxon>Mycolicibacterium</taxon>
    </lineage>
</organism>
<dbReference type="STRING" id="37916.MCHLDSM_01646"/>
<dbReference type="GO" id="GO:0008168">
    <property type="term" value="F:methyltransferase activity"/>
    <property type="evidence" value="ECO:0007669"/>
    <property type="project" value="UniProtKB-KW"/>
</dbReference>
<protein>
    <submittedName>
        <fullName evidence="2">Putative methyltransferase YcgJ</fullName>
        <ecNumber evidence="2">2.1.1.-</ecNumber>
    </submittedName>
</protein>
<dbReference type="InterPro" id="IPR041698">
    <property type="entry name" value="Methyltransf_25"/>
</dbReference>
<dbReference type="Proteomes" id="UP000036513">
    <property type="component" value="Unassembled WGS sequence"/>
</dbReference>
<name>A0A0J6WG12_9MYCO</name>
<dbReference type="AlphaFoldDB" id="A0A0J6WG12"/>
<comment type="caution">
    <text evidence="2">The sequence shown here is derived from an EMBL/GenBank/DDBJ whole genome shotgun (WGS) entry which is preliminary data.</text>
</comment>
<evidence type="ECO:0000313" key="3">
    <source>
        <dbReference type="Proteomes" id="UP000036513"/>
    </source>
</evidence>
<reference evidence="2 3" key="1">
    <citation type="journal article" date="2015" name="Genome Biol. Evol.">
        <title>Characterization of Three Mycobacterium spp. with Potential Use in Bioremediation by Genome Sequencing and Comparative Genomics.</title>
        <authorList>
            <person name="Das S."/>
            <person name="Pettersson B.M."/>
            <person name="Behra P.R."/>
            <person name="Ramesh M."/>
            <person name="Dasgupta S."/>
            <person name="Bhattacharya A."/>
            <person name="Kirsebom L.A."/>
        </authorList>
    </citation>
    <scope>NUCLEOTIDE SEQUENCE [LARGE SCALE GENOMIC DNA]</scope>
    <source>
        <strain evidence="2 3">DSM 43826</strain>
    </source>
</reference>
<dbReference type="SMR" id="A0A0J6WG12"/>
<dbReference type="GO" id="GO:0032259">
    <property type="term" value="P:methylation"/>
    <property type="evidence" value="ECO:0007669"/>
    <property type="project" value="UniProtKB-KW"/>
</dbReference>
<proteinExistence type="predicted"/>
<sequence>MSRPWGRNRLKFALAGPLFEAGNRFIPGRPHDRLAQLVADQKPKRVLELCGGTGYAARLLARKSPSTRVDCLDISPEMLAVGRRYLTRAGIGTVALHEGDAAALPFGNDTFDVVMSVFGWHELPTDIRHRAIDEAIRVLRLAGQVIAIDLDPPPTARTIFETYMRLAERPHARDVLGTGLADAFTAHGLAVTTHLPARSWAAPFQIVHAHKRGI</sequence>
<dbReference type="SUPFAM" id="SSF53335">
    <property type="entry name" value="S-adenosyl-L-methionine-dependent methyltransferases"/>
    <property type="match status" value="1"/>
</dbReference>
<dbReference type="InterPro" id="IPR029063">
    <property type="entry name" value="SAM-dependent_MTases_sf"/>
</dbReference>
<dbReference type="CDD" id="cd02440">
    <property type="entry name" value="AdoMet_MTases"/>
    <property type="match status" value="1"/>
</dbReference>
<keyword evidence="2" id="KW-0808">Transferase</keyword>
<gene>
    <name evidence="2" type="primary">ycgJ_1</name>
    <name evidence="2" type="ORF">MCHLDSM_01646</name>
</gene>
<dbReference type="RefSeq" id="WP_006246591.1">
    <property type="nucleotide sequence ID" value="NZ_JYNL01000015.1"/>
</dbReference>
<dbReference type="EC" id="2.1.1.-" evidence="2"/>
<dbReference type="Pfam" id="PF13649">
    <property type="entry name" value="Methyltransf_25"/>
    <property type="match status" value="1"/>
</dbReference>
<evidence type="ECO:0000259" key="1">
    <source>
        <dbReference type="Pfam" id="PF13649"/>
    </source>
</evidence>
<keyword evidence="3" id="KW-1185">Reference proteome</keyword>
<dbReference type="PATRIC" id="fig|37916.4.peg.1545"/>
<keyword evidence="2" id="KW-0489">Methyltransferase</keyword>
<accession>A0A0J6WG12</accession>
<dbReference type="EMBL" id="JYNL01000015">
    <property type="protein sequence ID" value="KMO80682.1"/>
    <property type="molecule type" value="Genomic_DNA"/>
</dbReference>
<dbReference type="PANTHER" id="PTHR43591">
    <property type="entry name" value="METHYLTRANSFERASE"/>
    <property type="match status" value="1"/>
</dbReference>
<evidence type="ECO:0000313" key="2">
    <source>
        <dbReference type="EMBL" id="KMO80682.1"/>
    </source>
</evidence>